<dbReference type="PANTHER" id="PTHR34406">
    <property type="entry name" value="PROTEIN YCEI"/>
    <property type="match status" value="1"/>
</dbReference>
<keyword evidence="1" id="KW-0732">Signal</keyword>
<feature type="domain" description="Lipid/polyisoprenoid-binding YceI-like" evidence="2">
    <location>
        <begin position="20"/>
        <end position="176"/>
    </location>
</feature>
<comment type="caution">
    <text evidence="3">The sequence shown here is derived from an EMBL/GenBank/DDBJ whole genome shotgun (WGS) entry which is preliminary data.</text>
</comment>
<dbReference type="InterPro" id="IPR007372">
    <property type="entry name" value="Lipid/polyisoprenoid-bd_YceI"/>
</dbReference>
<feature type="signal peptide" evidence="1">
    <location>
        <begin position="1"/>
        <end position="17"/>
    </location>
</feature>
<dbReference type="Proteomes" id="UP000186607">
    <property type="component" value="Unassembled WGS sequence"/>
</dbReference>
<evidence type="ECO:0000313" key="3">
    <source>
        <dbReference type="EMBL" id="OLV18030.1"/>
    </source>
</evidence>
<evidence type="ECO:0000313" key="4">
    <source>
        <dbReference type="Proteomes" id="UP000186607"/>
    </source>
</evidence>
<dbReference type="STRING" id="249408.BOO71_0007147"/>
<dbReference type="InterPro" id="IPR036761">
    <property type="entry name" value="TTHA0802/YceI-like_sf"/>
</dbReference>
<accession>A0A1U7NYP5</accession>
<dbReference type="SUPFAM" id="SSF101874">
    <property type="entry name" value="YceI-like"/>
    <property type="match status" value="1"/>
</dbReference>
<dbReference type="RefSeq" id="WP_075832664.1">
    <property type="nucleotide sequence ID" value="NZ_MSTI01000077.1"/>
</dbReference>
<dbReference type="Gene3D" id="2.40.128.110">
    <property type="entry name" value="Lipid/polyisoprenoid-binding, YceI-like"/>
    <property type="match status" value="1"/>
</dbReference>
<dbReference type="Pfam" id="PF04264">
    <property type="entry name" value="YceI"/>
    <property type="match status" value="1"/>
</dbReference>
<dbReference type="EMBL" id="MSTI01000077">
    <property type="protein sequence ID" value="OLV18030.1"/>
    <property type="molecule type" value="Genomic_DNA"/>
</dbReference>
<name>A0A1U7NYP5_9DEIO</name>
<sequence length="179" mass="18542">MKPMIAALLALATAAQAAAPYTASNATVKFSYRVTLIPVNGDANALSAASTLDFARLSATRATVKVDLTSLKTGIALRDRHAREALGAAEFPQAVFTVTGYRGPDAIAAGQTLKAEVTGTFALKGVTRAVTAPVTLTRTGDTLKVNTEFVIHPQEHGVKVTGADQNTTVTATFTLQPGS</sequence>
<dbReference type="PANTHER" id="PTHR34406:SF1">
    <property type="entry name" value="PROTEIN YCEI"/>
    <property type="match status" value="1"/>
</dbReference>
<evidence type="ECO:0000256" key="1">
    <source>
        <dbReference type="SAM" id="SignalP"/>
    </source>
</evidence>
<dbReference type="SMART" id="SM00867">
    <property type="entry name" value="YceI"/>
    <property type="match status" value="1"/>
</dbReference>
<evidence type="ECO:0000259" key="2">
    <source>
        <dbReference type="SMART" id="SM00867"/>
    </source>
</evidence>
<feature type="chain" id="PRO_5013250933" description="Lipid/polyisoprenoid-binding YceI-like domain-containing protein" evidence="1">
    <location>
        <begin position="18"/>
        <end position="179"/>
    </location>
</feature>
<reference evidence="3 4" key="1">
    <citation type="submission" date="2017-01" db="EMBL/GenBank/DDBJ databases">
        <title>Genome Analysis of Deinococcus marmoris KOPRI26562.</title>
        <authorList>
            <person name="Kim J.H."/>
            <person name="Oh H.-M."/>
        </authorList>
    </citation>
    <scope>NUCLEOTIDE SEQUENCE [LARGE SCALE GENOMIC DNA]</scope>
    <source>
        <strain evidence="3 4">KOPRI26562</strain>
    </source>
</reference>
<gene>
    <name evidence="3" type="ORF">BOO71_0007147</name>
</gene>
<protein>
    <recommendedName>
        <fullName evidence="2">Lipid/polyisoprenoid-binding YceI-like domain-containing protein</fullName>
    </recommendedName>
</protein>
<dbReference type="OrthoDB" id="68913at2"/>
<dbReference type="AlphaFoldDB" id="A0A1U7NYP5"/>
<proteinExistence type="predicted"/>
<keyword evidence="4" id="KW-1185">Reference proteome</keyword>
<organism evidence="3 4">
    <name type="scientific">Deinococcus marmoris</name>
    <dbReference type="NCBI Taxonomy" id="249408"/>
    <lineage>
        <taxon>Bacteria</taxon>
        <taxon>Thermotogati</taxon>
        <taxon>Deinococcota</taxon>
        <taxon>Deinococci</taxon>
        <taxon>Deinococcales</taxon>
        <taxon>Deinococcaceae</taxon>
        <taxon>Deinococcus</taxon>
    </lineage>
</organism>